<comment type="caution">
    <text evidence="2">The sequence shown here is derived from an EMBL/GenBank/DDBJ whole genome shotgun (WGS) entry which is preliminary data.</text>
</comment>
<name>A0ABW8ZVA9_9BURK</name>
<feature type="transmembrane region" description="Helical" evidence="1">
    <location>
        <begin position="153"/>
        <end position="173"/>
    </location>
</feature>
<evidence type="ECO:0000313" key="2">
    <source>
        <dbReference type="EMBL" id="MFL9886832.1"/>
    </source>
</evidence>
<feature type="transmembrane region" description="Helical" evidence="1">
    <location>
        <begin position="109"/>
        <end position="132"/>
    </location>
</feature>
<dbReference type="Proteomes" id="UP001629249">
    <property type="component" value="Unassembled WGS sequence"/>
</dbReference>
<accession>A0ABW8ZVA9</accession>
<organism evidence="2 3">
    <name type="scientific">Paraburkholderia agricolaris</name>
    <dbReference type="NCBI Taxonomy" id="2152888"/>
    <lineage>
        <taxon>Bacteria</taxon>
        <taxon>Pseudomonadati</taxon>
        <taxon>Pseudomonadota</taxon>
        <taxon>Betaproteobacteria</taxon>
        <taxon>Burkholderiales</taxon>
        <taxon>Burkholderiaceae</taxon>
        <taxon>Paraburkholderia</taxon>
    </lineage>
</organism>
<keyword evidence="1" id="KW-0472">Membrane</keyword>
<protein>
    <submittedName>
        <fullName evidence="2">DUF4400 domain-containing protein</fullName>
    </submittedName>
</protein>
<reference evidence="2 3" key="1">
    <citation type="journal article" date="2024" name="Chem. Sci.">
        <title>Discovery of megapolipeptins by genome mining of a Burkholderiales bacteria collection.</title>
        <authorList>
            <person name="Paulo B.S."/>
            <person name="Recchia M.J.J."/>
            <person name="Lee S."/>
            <person name="Fergusson C.H."/>
            <person name="Romanowski S.B."/>
            <person name="Hernandez A."/>
            <person name="Krull N."/>
            <person name="Liu D.Y."/>
            <person name="Cavanagh H."/>
            <person name="Bos A."/>
            <person name="Gray C.A."/>
            <person name="Murphy B.T."/>
            <person name="Linington R.G."/>
            <person name="Eustaquio A.S."/>
        </authorList>
    </citation>
    <scope>NUCLEOTIDE SEQUENCE [LARGE SCALE GENOMIC DNA]</scope>
    <source>
        <strain evidence="2 3">RL16-012-BIC-B</strain>
    </source>
</reference>
<dbReference type="RefSeq" id="WP_408330599.1">
    <property type="nucleotide sequence ID" value="NZ_JAQQFH010000015.1"/>
</dbReference>
<feature type="transmembrane region" description="Helical" evidence="1">
    <location>
        <begin position="179"/>
        <end position="197"/>
    </location>
</feature>
<gene>
    <name evidence="2" type="ORF">PQR66_27585</name>
</gene>
<evidence type="ECO:0000313" key="3">
    <source>
        <dbReference type="Proteomes" id="UP001629249"/>
    </source>
</evidence>
<dbReference type="Pfam" id="PF14348">
    <property type="entry name" value="DtrJ-like"/>
    <property type="match status" value="1"/>
</dbReference>
<keyword evidence="1" id="KW-1133">Transmembrane helix</keyword>
<dbReference type="EMBL" id="JAQQFN010000023">
    <property type="protein sequence ID" value="MFL9886832.1"/>
    <property type="molecule type" value="Genomic_DNA"/>
</dbReference>
<keyword evidence="1" id="KW-0812">Transmembrane</keyword>
<evidence type="ECO:0000256" key="1">
    <source>
        <dbReference type="SAM" id="Phobius"/>
    </source>
</evidence>
<proteinExistence type="predicted"/>
<feature type="transmembrane region" description="Helical" evidence="1">
    <location>
        <begin position="12"/>
        <end position="28"/>
    </location>
</feature>
<dbReference type="InterPro" id="IPR022266">
    <property type="entry name" value="DtrJ-like"/>
</dbReference>
<sequence length="201" mass="22343">MANSRFVSHVKWWFFIVPIISVFIMPVIPEPTLFEIPDAESRSVVETVGEARADEAVSHTNVLFKKLFVEPGFLRATMDATRDDTLSDGGVSDFARTWVRNFWLLIYRFLYRAIVMKLWLLGTGVFCLAMFVDGSVRRKIKAAAAGFASPLSFHLAGHGILLIFGVAFAVLVAPVPVLAQYWVVVALCLGALLWKAASSYQ</sequence>
<keyword evidence="3" id="KW-1185">Reference proteome</keyword>